<dbReference type="RefSeq" id="XP_008085681.1">
    <property type="nucleotide sequence ID" value="XM_008087490.1"/>
</dbReference>
<dbReference type="HOGENOM" id="CLU_042941_2_2_1"/>
<dbReference type="GO" id="GO:0043386">
    <property type="term" value="P:mycotoxin biosynthetic process"/>
    <property type="evidence" value="ECO:0007669"/>
    <property type="project" value="InterPro"/>
</dbReference>
<accession>S3D342</accession>
<keyword evidence="3" id="KW-0812">Transmembrane</keyword>
<protein>
    <recommendedName>
        <fullName evidence="6">Cyclochlorotine biosynthesis protein O</fullName>
    </recommendedName>
</protein>
<comment type="similarity">
    <text evidence="2">Belongs to the ustYa family.</text>
</comment>
<gene>
    <name evidence="4" type="ORF">GLAREA_02404</name>
</gene>
<reference evidence="4 5" key="1">
    <citation type="journal article" date="2013" name="BMC Genomics">
        <title>Genomics-driven discovery of the pneumocandin biosynthetic gene cluster in the fungus Glarea lozoyensis.</title>
        <authorList>
            <person name="Chen L."/>
            <person name="Yue Q."/>
            <person name="Zhang X."/>
            <person name="Xiang M."/>
            <person name="Wang C."/>
            <person name="Li S."/>
            <person name="Che Y."/>
            <person name="Ortiz-Lopez F.J."/>
            <person name="Bills G.F."/>
            <person name="Liu X."/>
            <person name="An Z."/>
        </authorList>
    </citation>
    <scope>NUCLEOTIDE SEQUENCE [LARGE SCALE GENOMIC DNA]</scope>
    <source>
        <strain evidence="5">ATCC 20868 / MF5171</strain>
    </source>
</reference>
<keyword evidence="3" id="KW-0472">Membrane</keyword>
<keyword evidence="3" id="KW-1133">Transmembrane helix</keyword>
<comment type="pathway">
    <text evidence="1">Mycotoxin biosynthesis.</text>
</comment>
<evidence type="ECO:0000313" key="4">
    <source>
        <dbReference type="EMBL" id="EPE26491.1"/>
    </source>
</evidence>
<dbReference type="STRING" id="1116229.S3D342"/>
<dbReference type="GeneID" id="19461461"/>
<keyword evidence="5" id="KW-1185">Reference proteome</keyword>
<dbReference type="PANTHER" id="PTHR33365:SF4">
    <property type="entry name" value="CYCLOCHLOROTINE BIOSYNTHESIS PROTEIN O"/>
    <property type="match status" value="1"/>
</dbReference>
<evidence type="ECO:0000256" key="3">
    <source>
        <dbReference type="SAM" id="Phobius"/>
    </source>
</evidence>
<dbReference type="Proteomes" id="UP000016922">
    <property type="component" value="Unassembled WGS sequence"/>
</dbReference>
<dbReference type="Pfam" id="PF11807">
    <property type="entry name" value="UstYa"/>
    <property type="match status" value="1"/>
</dbReference>
<evidence type="ECO:0000256" key="2">
    <source>
        <dbReference type="ARBA" id="ARBA00035112"/>
    </source>
</evidence>
<dbReference type="InterPro" id="IPR021765">
    <property type="entry name" value="UstYa-like"/>
</dbReference>
<evidence type="ECO:0000256" key="1">
    <source>
        <dbReference type="ARBA" id="ARBA00004685"/>
    </source>
</evidence>
<evidence type="ECO:0008006" key="6">
    <source>
        <dbReference type="Google" id="ProtNLM"/>
    </source>
</evidence>
<proteinExistence type="inferred from homology"/>
<name>S3D342_GLAL2</name>
<organism evidence="4 5">
    <name type="scientific">Glarea lozoyensis (strain ATCC 20868 / MF5171)</name>
    <dbReference type="NCBI Taxonomy" id="1116229"/>
    <lineage>
        <taxon>Eukaryota</taxon>
        <taxon>Fungi</taxon>
        <taxon>Dikarya</taxon>
        <taxon>Ascomycota</taxon>
        <taxon>Pezizomycotina</taxon>
        <taxon>Leotiomycetes</taxon>
        <taxon>Helotiales</taxon>
        <taxon>Helotiaceae</taxon>
        <taxon>Glarea</taxon>
    </lineage>
</organism>
<dbReference type="EMBL" id="KE145370">
    <property type="protein sequence ID" value="EPE26491.1"/>
    <property type="molecule type" value="Genomic_DNA"/>
</dbReference>
<dbReference type="PANTHER" id="PTHR33365">
    <property type="entry name" value="YALI0B05434P"/>
    <property type="match status" value="1"/>
</dbReference>
<dbReference type="KEGG" id="glz:GLAREA_02404"/>
<evidence type="ECO:0000313" key="5">
    <source>
        <dbReference type="Proteomes" id="UP000016922"/>
    </source>
</evidence>
<dbReference type="AlphaFoldDB" id="S3D342"/>
<dbReference type="OrthoDB" id="3443637at2759"/>
<sequence>MDVEQQKIERSPMLDRSIQDVSITSEEHLLYNVDLNQQWKFTPGTFFSKFYPLLIHMLILCIYTALIFSINERPIKLRFKSELNEAESHIRYEERIFNVLSVARPQKGRIPSPFEGRPTPENNERWKNLTDLMLYGATKEEAAQLSTPTVQAYDDNTVYPVIISVYHHLHDRLRRQAWGDTNPNDESEKFRLMHTDHCVENLRQALLCHGDTTPVPLFYTTFDENGVPENYDAAWEVPHTCRNEQKLQSWAEKGHEIFKTGRLPHFIPVAGDD</sequence>
<feature type="transmembrane region" description="Helical" evidence="3">
    <location>
        <begin position="50"/>
        <end position="70"/>
    </location>
</feature>